<keyword evidence="3" id="KW-1185">Reference proteome</keyword>
<evidence type="ECO:0000256" key="1">
    <source>
        <dbReference type="SAM" id="MobiDB-lite"/>
    </source>
</evidence>
<feature type="region of interest" description="Disordered" evidence="1">
    <location>
        <begin position="64"/>
        <end position="139"/>
    </location>
</feature>
<accession>A0A9W6LGU2</accession>
<feature type="compositionally biased region" description="Basic and acidic residues" evidence="1">
    <location>
        <begin position="74"/>
        <end position="86"/>
    </location>
</feature>
<comment type="caution">
    <text evidence="2">The sequence shown here is derived from an EMBL/GenBank/DDBJ whole genome shotgun (WGS) entry which is preliminary data.</text>
</comment>
<protein>
    <submittedName>
        <fullName evidence="2">Uncharacterized protein</fullName>
    </submittedName>
</protein>
<feature type="compositionally biased region" description="Basic residues" evidence="1">
    <location>
        <begin position="64"/>
        <end position="73"/>
    </location>
</feature>
<evidence type="ECO:0000313" key="3">
    <source>
        <dbReference type="Proteomes" id="UP001144313"/>
    </source>
</evidence>
<evidence type="ECO:0000313" key="2">
    <source>
        <dbReference type="EMBL" id="GLI42074.1"/>
    </source>
</evidence>
<gene>
    <name evidence="2" type="ORF">GALLR39Z86_19240</name>
</gene>
<proteinExistence type="predicted"/>
<dbReference type="Proteomes" id="UP001144313">
    <property type="component" value="Unassembled WGS sequence"/>
</dbReference>
<reference evidence="2" key="1">
    <citation type="submission" date="2022-12" db="EMBL/GenBank/DDBJ databases">
        <title>Reference genome sequencing for broad-spectrum identification of bacterial and archaeal isolates by mass spectrometry.</title>
        <authorList>
            <person name="Sekiguchi Y."/>
            <person name="Tourlousse D.M."/>
        </authorList>
    </citation>
    <scope>NUCLEOTIDE SEQUENCE</scope>
    <source>
        <strain evidence="2">LLR39Z86</strain>
    </source>
</reference>
<dbReference type="EMBL" id="BSDT01000001">
    <property type="protein sequence ID" value="GLI42074.1"/>
    <property type="molecule type" value="Genomic_DNA"/>
</dbReference>
<feature type="compositionally biased region" description="Polar residues" evidence="1">
    <location>
        <begin position="126"/>
        <end position="139"/>
    </location>
</feature>
<name>A0A9W6LGU2_9ACTN</name>
<dbReference type="AlphaFoldDB" id="A0A9W6LGU2"/>
<feature type="compositionally biased region" description="Polar residues" evidence="1">
    <location>
        <begin position="87"/>
        <end position="106"/>
    </location>
</feature>
<organism evidence="2 3">
    <name type="scientific">Glycomyces algeriensis</name>
    <dbReference type="NCBI Taxonomy" id="256037"/>
    <lineage>
        <taxon>Bacteria</taxon>
        <taxon>Bacillati</taxon>
        <taxon>Actinomycetota</taxon>
        <taxon>Actinomycetes</taxon>
        <taxon>Glycomycetales</taxon>
        <taxon>Glycomycetaceae</taxon>
        <taxon>Glycomyces</taxon>
    </lineage>
</organism>
<sequence>MNRLNTDLGLEFTGRQRYHGPELVALIGHLNLDAACTGGLDSREFAFNFGGRARHDRARLRHLVLRQGRHRQTRQAERGKHTENQRARTATKSQGTLERNLNSGSKRSAHGTGLRRSREMGFHEGSLSSCGSYGQPDTD</sequence>